<keyword evidence="2" id="KW-1185">Reference proteome</keyword>
<name>A0ABY7DF98_MYAAR</name>
<protein>
    <submittedName>
        <fullName evidence="1">Uncharacterized protein</fullName>
    </submittedName>
</protein>
<dbReference type="Proteomes" id="UP001164746">
    <property type="component" value="Chromosome 1"/>
</dbReference>
<evidence type="ECO:0000313" key="1">
    <source>
        <dbReference type="EMBL" id="WAQ95104.1"/>
    </source>
</evidence>
<sequence length="361" mass="41277">MPKEKKEGNHGKSRQSVALLGPTGLVSAELLDHVRTKMTSDFMRDHLQSLQNDMQQMVLQSQNCMATLKNTRGFVDPSVLMKYPDSVVANRYLIAFDYFFMGWTTLLNYPKTSVDNENDCKQIMDGIHNYACGAILVGHMASQFPLFGSIIDLFTNYLRVCPNDFLAEFLKLKCELSRSIGDEDVDSSKDYAATKTNIRSLELFAHKLETYKDVDMGKCTLIDTYLKLASLYAVSDQSERSRYLFQLCHDLDPANVEAMYGIAYQCWRTDPEKAKELLTKFIDTAHIHQDHSPQVRYLLGIIHRVFGNNVSLARKYYALGEEAENKILPFNDKTPHHFKRFLNLMIKAGLHEDLQSIISLM</sequence>
<gene>
    <name evidence="1" type="ORF">MAR_007575</name>
</gene>
<evidence type="ECO:0000313" key="2">
    <source>
        <dbReference type="Proteomes" id="UP001164746"/>
    </source>
</evidence>
<dbReference type="Gene3D" id="1.25.40.10">
    <property type="entry name" value="Tetratricopeptide repeat domain"/>
    <property type="match status" value="1"/>
</dbReference>
<proteinExistence type="predicted"/>
<dbReference type="InterPro" id="IPR011990">
    <property type="entry name" value="TPR-like_helical_dom_sf"/>
</dbReference>
<organism evidence="1 2">
    <name type="scientific">Mya arenaria</name>
    <name type="common">Soft-shell clam</name>
    <dbReference type="NCBI Taxonomy" id="6604"/>
    <lineage>
        <taxon>Eukaryota</taxon>
        <taxon>Metazoa</taxon>
        <taxon>Spiralia</taxon>
        <taxon>Lophotrochozoa</taxon>
        <taxon>Mollusca</taxon>
        <taxon>Bivalvia</taxon>
        <taxon>Autobranchia</taxon>
        <taxon>Heteroconchia</taxon>
        <taxon>Euheterodonta</taxon>
        <taxon>Imparidentia</taxon>
        <taxon>Neoheterodontei</taxon>
        <taxon>Myida</taxon>
        <taxon>Myoidea</taxon>
        <taxon>Myidae</taxon>
        <taxon>Mya</taxon>
    </lineage>
</organism>
<dbReference type="SUPFAM" id="SSF48452">
    <property type="entry name" value="TPR-like"/>
    <property type="match status" value="1"/>
</dbReference>
<reference evidence="1" key="1">
    <citation type="submission" date="2022-11" db="EMBL/GenBank/DDBJ databases">
        <title>Centuries of genome instability and evolution in soft-shell clam transmissible cancer (bioRxiv).</title>
        <authorList>
            <person name="Hart S.F.M."/>
            <person name="Yonemitsu M.A."/>
            <person name="Giersch R.M."/>
            <person name="Beal B.F."/>
            <person name="Arriagada G."/>
            <person name="Davis B.W."/>
            <person name="Ostrander E.A."/>
            <person name="Goff S.P."/>
            <person name="Metzger M.J."/>
        </authorList>
    </citation>
    <scope>NUCLEOTIDE SEQUENCE</scope>
    <source>
        <strain evidence="1">MELC-2E11</strain>
        <tissue evidence="1">Siphon/mantle</tissue>
    </source>
</reference>
<accession>A0ABY7DF98</accession>
<dbReference type="EMBL" id="CP111012">
    <property type="protein sequence ID" value="WAQ95104.1"/>
    <property type="molecule type" value="Genomic_DNA"/>
</dbReference>